<dbReference type="Pfam" id="PF00111">
    <property type="entry name" value="Fer2"/>
    <property type="match status" value="1"/>
</dbReference>
<evidence type="ECO:0000313" key="8">
    <source>
        <dbReference type="EMBL" id="MBB6465633.1"/>
    </source>
</evidence>
<dbReference type="GO" id="GO:0046872">
    <property type="term" value="F:metal ion binding"/>
    <property type="evidence" value="ECO:0007669"/>
    <property type="project" value="UniProtKB-KW"/>
</dbReference>
<reference evidence="8 9" key="1">
    <citation type="submission" date="2020-08" db="EMBL/GenBank/DDBJ databases">
        <title>Genomic Encyclopedia of Type Strains, Phase IV (KMG-IV): sequencing the most valuable type-strain genomes for metagenomic binning, comparative biology and taxonomic classification.</title>
        <authorList>
            <person name="Goeker M."/>
        </authorList>
    </citation>
    <scope>NUCLEOTIDE SEQUENCE [LARGE SCALE GENOMIC DNA]</scope>
    <source>
        <strain evidence="8 9">DSM 17454</strain>
    </source>
</reference>
<keyword evidence="4" id="KW-0408">Iron</keyword>
<dbReference type="InterPro" id="IPR001055">
    <property type="entry name" value="Adrenodoxin-like"/>
</dbReference>
<dbReference type="PANTHER" id="PTHR23426">
    <property type="entry name" value="FERREDOXIN/ADRENODOXIN"/>
    <property type="match status" value="1"/>
</dbReference>
<proteinExistence type="inferred from homology"/>
<gene>
    <name evidence="8" type="ORF">HNQ96_001491</name>
</gene>
<dbReference type="InterPro" id="IPR012675">
    <property type="entry name" value="Beta-grasp_dom_sf"/>
</dbReference>
<evidence type="ECO:0000256" key="3">
    <source>
        <dbReference type="ARBA" id="ARBA00022723"/>
    </source>
</evidence>
<dbReference type="InterPro" id="IPR001041">
    <property type="entry name" value="2Fe-2S_ferredoxin-type"/>
</dbReference>
<comment type="caution">
    <text evidence="8">The sequence shown here is derived from an EMBL/GenBank/DDBJ whole genome shotgun (WGS) entry which is preliminary data.</text>
</comment>
<evidence type="ECO:0000256" key="1">
    <source>
        <dbReference type="ARBA" id="ARBA00010914"/>
    </source>
</evidence>
<keyword evidence="5" id="KW-0411">Iron-sulfur</keyword>
<keyword evidence="2" id="KW-0001">2Fe-2S</keyword>
<evidence type="ECO:0000256" key="5">
    <source>
        <dbReference type="ARBA" id="ARBA00023014"/>
    </source>
</evidence>
<evidence type="ECO:0000256" key="2">
    <source>
        <dbReference type="ARBA" id="ARBA00022714"/>
    </source>
</evidence>
<dbReference type="GO" id="GO:0051537">
    <property type="term" value="F:2 iron, 2 sulfur cluster binding"/>
    <property type="evidence" value="ECO:0007669"/>
    <property type="project" value="UniProtKB-KW"/>
</dbReference>
<feature type="domain" description="2Fe-2S ferredoxin-type" evidence="7">
    <location>
        <begin position="3"/>
        <end position="106"/>
    </location>
</feature>
<dbReference type="GO" id="GO:0140647">
    <property type="term" value="P:P450-containing electron transport chain"/>
    <property type="evidence" value="ECO:0007669"/>
    <property type="project" value="InterPro"/>
</dbReference>
<dbReference type="CDD" id="cd00207">
    <property type="entry name" value="fer2"/>
    <property type="match status" value="1"/>
</dbReference>
<dbReference type="SUPFAM" id="SSF54292">
    <property type="entry name" value="2Fe-2S ferredoxin-like"/>
    <property type="match status" value="1"/>
</dbReference>
<comment type="similarity">
    <text evidence="1">Belongs to the adrenodoxin/putidaredoxin family.</text>
</comment>
<dbReference type="PROSITE" id="PS51085">
    <property type="entry name" value="2FE2S_FER_2"/>
    <property type="match status" value="1"/>
</dbReference>
<dbReference type="Proteomes" id="UP000532373">
    <property type="component" value="Unassembled WGS sequence"/>
</dbReference>
<evidence type="ECO:0000313" key="9">
    <source>
        <dbReference type="Proteomes" id="UP000532373"/>
    </source>
</evidence>
<keyword evidence="3" id="KW-0479">Metal-binding</keyword>
<evidence type="ECO:0000259" key="7">
    <source>
        <dbReference type="PROSITE" id="PS51085"/>
    </source>
</evidence>
<comment type="cofactor">
    <cofactor evidence="6">
        <name>[2Fe-2S] cluster</name>
        <dbReference type="ChEBI" id="CHEBI:190135"/>
    </cofactor>
</comment>
<sequence>MKVEVHFRLPDNSVRKVEATCGLSLMEAGKQAGVPGIIGDCGGGAMCATCHVYVDLDWQDRAGEPEATESLMLQLTEEQRDNSRLSCQITVEEELDGLVVEVPKEHI</sequence>
<dbReference type="RefSeq" id="WP_067956362.1">
    <property type="nucleotide sequence ID" value="NZ_JACHGI010000002.1"/>
</dbReference>
<dbReference type="EMBL" id="JACHGI010000002">
    <property type="protein sequence ID" value="MBB6465633.1"/>
    <property type="molecule type" value="Genomic_DNA"/>
</dbReference>
<evidence type="ECO:0000256" key="4">
    <source>
        <dbReference type="ARBA" id="ARBA00023004"/>
    </source>
</evidence>
<dbReference type="Gene3D" id="3.10.20.30">
    <property type="match status" value="1"/>
</dbReference>
<protein>
    <submittedName>
        <fullName evidence="8">2Fe-2S ferredoxin</fullName>
    </submittedName>
</protein>
<organism evidence="8 9">
    <name type="scientific">Aminobacter carboxidus</name>
    <dbReference type="NCBI Taxonomy" id="376165"/>
    <lineage>
        <taxon>Bacteria</taxon>
        <taxon>Pseudomonadati</taxon>
        <taxon>Pseudomonadota</taxon>
        <taxon>Alphaproteobacteria</taxon>
        <taxon>Hyphomicrobiales</taxon>
        <taxon>Phyllobacteriaceae</taxon>
        <taxon>Aminobacter</taxon>
    </lineage>
</organism>
<name>A0A8E1WCA7_9HYPH</name>
<dbReference type="GO" id="GO:0009055">
    <property type="term" value="F:electron transfer activity"/>
    <property type="evidence" value="ECO:0007669"/>
    <property type="project" value="TreeGrafter"/>
</dbReference>
<dbReference type="InterPro" id="IPR036010">
    <property type="entry name" value="2Fe-2S_ferredoxin-like_sf"/>
</dbReference>
<evidence type="ECO:0000256" key="6">
    <source>
        <dbReference type="ARBA" id="ARBA00034078"/>
    </source>
</evidence>
<dbReference type="PANTHER" id="PTHR23426:SF65">
    <property type="entry name" value="FERREDOXIN-2, MITOCHONDRIAL"/>
    <property type="match status" value="1"/>
</dbReference>
<dbReference type="AlphaFoldDB" id="A0A8E1WCA7"/>
<accession>A0A8E1WCA7</accession>